<comment type="caution">
    <text evidence="2">The sequence shown here is derived from an EMBL/GenBank/DDBJ whole genome shotgun (WGS) entry which is preliminary data.</text>
</comment>
<gene>
    <name evidence="2" type="ORF">H6F44_02495</name>
</gene>
<dbReference type="RefSeq" id="WP_190349339.1">
    <property type="nucleotide sequence ID" value="NZ_JACJPY010000004.1"/>
</dbReference>
<feature type="signal peptide" evidence="1">
    <location>
        <begin position="1"/>
        <end position="25"/>
    </location>
</feature>
<name>A0A926Z4S0_9CYAN</name>
<reference evidence="2" key="2">
    <citation type="submission" date="2020-08" db="EMBL/GenBank/DDBJ databases">
        <authorList>
            <person name="Chen M."/>
            <person name="Teng W."/>
            <person name="Zhao L."/>
            <person name="Hu C."/>
            <person name="Zhou Y."/>
            <person name="Han B."/>
            <person name="Song L."/>
            <person name="Shu W."/>
        </authorList>
    </citation>
    <scope>NUCLEOTIDE SEQUENCE</scope>
    <source>
        <strain evidence="2">FACHB-1277</strain>
    </source>
</reference>
<keyword evidence="3" id="KW-1185">Reference proteome</keyword>
<dbReference type="EMBL" id="JACJPY010000004">
    <property type="protein sequence ID" value="MBD2149000.1"/>
    <property type="molecule type" value="Genomic_DNA"/>
</dbReference>
<keyword evidence="1" id="KW-0732">Signal</keyword>
<dbReference type="AlphaFoldDB" id="A0A926Z4S0"/>
<proteinExistence type="predicted"/>
<evidence type="ECO:0000313" key="2">
    <source>
        <dbReference type="EMBL" id="MBD2149000.1"/>
    </source>
</evidence>
<protein>
    <submittedName>
        <fullName evidence="2">Uncharacterized protein</fullName>
    </submittedName>
</protein>
<feature type="chain" id="PRO_5037081738" evidence="1">
    <location>
        <begin position="26"/>
        <end position="132"/>
    </location>
</feature>
<evidence type="ECO:0000313" key="3">
    <source>
        <dbReference type="Proteomes" id="UP000631421"/>
    </source>
</evidence>
<evidence type="ECO:0000256" key="1">
    <source>
        <dbReference type="SAM" id="SignalP"/>
    </source>
</evidence>
<accession>A0A926Z4S0</accession>
<reference evidence="2" key="1">
    <citation type="journal article" date="2015" name="ISME J.">
        <title>Draft Genome Sequence of Streptomyces incarnatus NRRL8089, which Produces the Nucleoside Antibiotic Sinefungin.</title>
        <authorList>
            <person name="Oshima K."/>
            <person name="Hattori M."/>
            <person name="Shimizu H."/>
            <person name="Fukuda K."/>
            <person name="Nemoto M."/>
            <person name="Inagaki K."/>
            <person name="Tamura T."/>
        </authorList>
    </citation>
    <scope>NUCLEOTIDE SEQUENCE</scope>
    <source>
        <strain evidence="2">FACHB-1277</strain>
    </source>
</reference>
<sequence length="132" mass="14760">MKIHKKLSFFSLLSSFFLLVDNSFAESPLLIYGSLENGRRGIVFLGCINCNKFDDNSLSNRFGDFGSRFSDTSIYNRFGNWGSKFSDVSACNPRATNPPIIVDEEGNFQGYLTLNRRISGIVIDPRIIGACQ</sequence>
<organism evidence="2 3">
    <name type="scientific">Pseudanabaena cinerea FACHB-1277</name>
    <dbReference type="NCBI Taxonomy" id="2949581"/>
    <lineage>
        <taxon>Bacteria</taxon>
        <taxon>Bacillati</taxon>
        <taxon>Cyanobacteriota</taxon>
        <taxon>Cyanophyceae</taxon>
        <taxon>Pseudanabaenales</taxon>
        <taxon>Pseudanabaenaceae</taxon>
        <taxon>Pseudanabaena</taxon>
        <taxon>Pseudanabaena cinerea</taxon>
    </lineage>
</organism>
<dbReference type="Proteomes" id="UP000631421">
    <property type="component" value="Unassembled WGS sequence"/>
</dbReference>